<proteinExistence type="predicted"/>
<dbReference type="OrthoDB" id="185618at2759"/>
<dbReference type="InterPro" id="IPR015007">
    <property type="entry name" value="NUP2/50/61"/>
</dbReference>
<feature type="compositionally biased region" description="Basic residues" evidence="1">
    <location>
        <begin position="39"/>
        <end position="49"/>
    </location>
</feature>
<name>A0A0C9UEH2_SPHS4</name>
<evidence type="ECO:0000313" key="4">
    <source>
        <dbReference type="Proteomes" id="UP000054279"/>
    </source>
</evidence>
<organism evidence="3 4">
    <name type="scientific">Sphaerobolus stellatus (strain SS14)</name>
    <dbReference type="NCBI Taxonomy" id="990650"/>
    <lineage>
        <taxon>Eukaryota</taxon>
        <taxon>Fungi</taxon>
        <taxon>Dikarya</taxon>
        <taxon>Basidiomycota</taxon>
        <taxon>Agaricomycotina</taxon>
        <taxon>Agaricomycetes</taxon>
        <taxon>Phallomycetidae</taxon>
        <taxon>Geastrales</taxon>
        <taxon>Sphaerobolaceae</taxon>
        <taxon>Sphaerobolus</taxon>
    </lineage>
</organism>
<sequence>MKRPAEKQITKDNSDREEIQDEDNEGGFKKADDASLAQRKIRSLPRRSRAMTVVSPETNHSDASTSQACIGFKEGAGVGISNTSRDIEASQLLEFTFVPCQEKKEASDRLSAELLGTRLATDIEMTEGLNEDGFIKESASLGAVASICSRALEELNESFADAVMKVGKAGSLFDVSSLFDQYNARRSDIIQEYNRLKTIHASHATQSSSAFSFKGYIPKASFPPGKPEILKMDFNFSGDSSGTKLFAFGTDSRSGGIGDKSRAIVVRPHSYVNQSVLAVEKTTGRMIERPNK</sequence>
<evidence type="ECO:0000259" key="2">
    <source>
        <dbReference type="Pfam" id="PF08911"/>
    </source>
</evidence>
<dbReference type="EMBL" id="KN837575">
    <property type="protein sequence ID" value="KIJ23861.1"/>
    <property type="molecule type" value="Genomic_DNA"/>
</dbReference>
<dbReference type="Proteomes" id="UP000054279">
    <property type="component" value="Unassembled WGS sequence"/>
</dbReference>
<feature type="region of interest" description="Disordered" evidence="1">
    <location>
        <begin position="1"/>
        <end position="65"/>
    </location>
</feature>
<dbReference type="GO" id="GO:0005643">
    <property type="term" value="C:nuclear pore"/>
    <property type="evidence" value="ECO:0007669"/>
    <property type="project" value="InterPro"/>
</dbReference>
<dbReference type="HOGENOM" id="CLU_953664_0_0_1"/>
<protein>
    <recommendedName>
        <fullName evidence="2">Nuclear pore complex NUP2/50/61 domain-containing protein</fullName>
    </recommendedName>
</protein>
<accession>A0A0C9UEH2</accession>
<feature type="domain" description="Nuclear pore complex NUP2/50/61" evidence="2">
    <location>
        <begin position="1"/>
        <end position="68"/>
    </location>
</feature>
<feature type="compositionally biased region" description="Basic and acidic residues" evidence="1">
    <location>
        <begin position="1"/>
        <end position="17"/>
    </location>
</feature>
<evidence type="ECO:0000256" key="1">
    <source>
        <dbReference type="SAM" id="MobiDB-lite"/>
    </source>
</evidence>
<feature type="compositionally biased region" description="Polar residues" evidence="1">
    <location>
        <begin position="55"/>
        <end position="65"/>
    </location>
</feature>
<dbReference type="AlphaFoldDB" id="A0A0C9UEH2"/>
<keyword evidence="4" id="KW-1185">Reference proteome</keyword>
<evidence type="ECO:0000313" key="3">
    <source>
        <dbReference type="EMBL" id="KIJ23861.1"/>
    </source>
</evidence>
<gene>
    <name evidence="3" type="ORF">M422DRAFT_72488</name>
</gene>
<reference evidence="3 4" key="1">
    <citation type="submission" date="2014-06" db="EMBL/GenBank/DDBJ databases">
        <title>Evolutionary Origins and Diversification of the Mycorrhizal Mutualists.</title>
        <authorList>
            <consortium name="DOE Joint Genome Institute"/>
            <consortium name="Mycorrhizal Genomics Consortium"/>
            <person name="Kohler A."/>
            <person name="Kuo A."/>
            <person name="Nagy L.G."/>
            <person name="Floudas D."/>
            <person name="Copeland A."/>
            <person name="Barry K.W."/>
            <person name="Cichocki N."/>
            <person name="Veneault-Fourrey C."/>
            <person name="LaButti K."/>
            <person name="Lindquist E.A."/>
            <person name="Lipzen A."/>
            <person name="Lundell T."/>
            <person name="Morin E."/>
            <person name="Murat C."/>
            <person name="Riley R."/>
            <person name="Ohm R."/>
            <person name="Sun H."/>
            <person name="Tunlid A."/>
            <person name="Henrissat B."/>
            <person name="Grigoriev I.V."/>
            <person name="Hibbett D.S."/>
            <person name="Martin F."/>
        </authorList>
    </citation>
    <scope>NUCLEOTIDE SEQUENCE [LARGE SCALE GENOMIC DNA]</scope>
    <source>
        <strain evidence="3 4">SS14</strain>
    </source>
</reference>
<dbReference type="Pfam" id="PF08911">
    <property type="entry name" value="NUP50"/>
    <property type="match status" value="1"/>
</dbReference>